<organism evidence="2">
    <name type="scientific">mine drainage metagenome</name>
    <dbReference type="NCBI Taxonomy" id="410659"/>
    <lineage>
        <taxon>unclassified sequences</taxon>
        <taxon>metagenomes</taxon>
        <taxon>ecological metagenomes</taxon>
    </lineage>
</organism>
<comment type="caution">
    <text evidence="2">The sequence shown here is derived from an EMBL/GenBank/DDBJ whole genome shotgun (WGS) entry which is preliminary data.</text>
</comment>
<keyword evidence="1" id="KW-0812">Transmembrane</keyword>
<feature type="transmembrane region" description="Helical" evidence="1">
    <location>
        <begin position="347"/>
        <end position="367"/>
    </location>
</feature>
<feature type="transmembrane region" description="Helical" evidence="1">
    <location>
        <begin position="320"/>
        <end position="341"/>
    </location>
</feature>
<reference evidence="2" key="1">
    <citation type="submission" date="2016-10" db="EMBL/GenBank/DDBJ databases">
        <title>Sequence of Gallionella enrichment culture.</title>
        <authorList>
            <person name="Poehlein A."/>
            <person name="Muehling M."/>
            <person name="Daniel R."/>
        </authorList>
    </citation>
    <scope>NUCLEOTIDE SEQUENCE</scope>
</reference>
<feature type="transmembrane region" description="Helical" evidence="1">
    <location>
        <begin position="22"/>
        <end position="45"/>
    </location>
</feature>
<evidence type="ECO:0000313" key="2">
    <source>
        <dbReference type="EMBL" id="OIR07054.1"/>
    </source>
</evidence>
<name>A0A1J5T4H5_9ZZZZ</name>
<protein>
    <recommendedName>
        <fullName evidence="3">NnrS protein</fullName>
    </recommendedName>
</protein>
<gene>
    <name evidence="2" type="ORF">GALL_106410</name>
</gene>
<dbReference type="AlphaFoldDB" id="A0A1J5T4H5"/>
<accession>A0A1J5T4H5</accession>
<feature type="transmembrane region" description="Helical" evidence="1">
    <location>
        <begin position="51"/>
        <end position="71"/>
    </location>
</feature>
<feature type="transmembrane region" description="Helical" evidence="1">
    <location>
        <begin position="160"/>
        <end position="179"/>
    </location>
</feature>
<evidence type="ECO:0008006" key="3">
    <source>
        <dbReference type="Google" id="ProtNLM"/>
    </source>
</evidence>
<feature type="transmembrane region" description="Helical" evidence="1">
    <location>
        <begin position="284"/>
        <end position="308"/>
    </location>
</feature>
<evidence type="ECO:0000256" key="1">
    <source>
        <dbReference type="SAM" id="Phobius"/>
    </source>
</evidence>
<sequence>MANSESKTPAGSNHALSPLARLPLLVIAMISLVVGVLAGLARLGVTVPEAAATQAGSHGALMIAAFLGAVISLERAVALARPWPYLAPLCAGLGGAALLAGAPSGIAQALVIVAAAILCAGSALILRQQPALYTATLALGALSWLIGSGVWAAAGTVAPAAPWWLAFLVLTIAGERLELTRFLPTTAGARRAFALIVAVMLAGTSLAMRREDPGLRLLGAGLIALSLWLMHHDIARHTVRQAGLTRFIAICLLSGYAWLALGGLLGVAGGFVPGSGLRDATLHAVFLGFVFSMIFGHAPIIIPAVAGVKIPYHPALYLQFALLHGSLLLRVVGDLAGVVAWRQAGAIGNGLALLAFVVTMLVSATNGRRVRAGKRKSAA</sequence>
<proteinExistence type="predicted"/>
<feature type="transmembrane region" description="Helical" evidence="1">
    <location>
        <begin position="214"/>
        <end position="235"/>
    </location>
</feature>
<feature type="transmembrane region" description="Helical" evidence="1">
    <location>
        <begin position="83"/>
        <end position="100"/>
    </location>
</feature>
<feature type="transmembrane region" description="Helical" evidence="1">
    <location>
        <begin position="191"/>
        <end position="208"/>
    </location>
</feature>
<dbReference type="EMBL" id="MLJW01000039">
    <property type="protein sequence ID" value="OIR07054.1"/>
    <property type="molecule type" value="Genomic_DNA"/>
</dbReference>
<feature type="transmembrane region" description="Helical" evidence="1">
    <location>
        <begin position="106"/>
        <end position="126"/>
    </location>
</feature>
<feature type="transmembrane region" description="Helical" evidence="1">
    <location>
        <begin position="247"/>
        <end position="272"/>
    </location>
</feature>
<keyword evidence="1" id="KW-1133">Transmembrane helix</keyword>
<feature type="transmembrane region" description="Helical" evidence="1">
    <location>
        <begin position="133"/>
        <end position="154"/>
    </location>
</feature>
<keyword evidence="1" id="KW-0472">Membrane</keyword>